<feature type="transmembrane region" description="Helical" evidence="1">
    <location>
        <begin position="42"/>
        <end position="62"/>
    </location>
</feature>
<feature type="transmembrane region" description="Helical" evidence="1">
    <location>
        <begin position="69"/>
        <end position="86"/>
    </location>
</feature>
<sequence>MRQVVWGVTAVGAAMMIGIGMWCRFGPASFAEWANWPNHEHFLHDAGVFQIAIGLMMLTALWSRDVLTVVLVGFGFTNLFHAANHYLDRASGGHGSDAWFLLAFAALAGVALIARRRQVTGRDAACPER</sequence>
<feature type="transmembrane region" description="Helical" evidence="1">
    <location>
        <begin position="5"/>
        <end position="22"/>
    </location>
</feature>
<keyword evidence="3" id="KW-1185">Reference proteome</keyword>
<keyword evidence="1" id="KW-1133">Transmembrane helix</keyword>
<accession>A0A7W7VCC9</accession>
<organism evidence="2 3">
    <name type="scientific">Actinophytocola algeriensis</name>
    <dbReference type="NCBI Taxonomy" id="1768010"/>
    <lineage>
        <taxon>Bacteria</taxon>
        <taxon>Bacillati</taxon>
        <taxon>Actinomycetota</taxon>
        <taxon>Actinomycetes</taxon>
        <taxon>Pseudonocardiales</taxon>
        <taxon>Pseudonocardiaceae</taxon>
    </lineage>
</organism>
<evidence type="ECO:0000313" key="3">
    <source>
        <dbReference type="Proteomes" id="UP000520767"/>
    </source>
</evidence>
<dbReference type="RefSeq" id="WP_184809062.1">
    <property type="nucleotide sequence ID" value="NZ_JACHJQ010000001.1"/>
</dbReference>
<gene>
    <name evidence="2" type="ORF">FHR82_001082</name>
</gene>
<evidence type="ECO:0000256" key="1">
    <source>
        <dbReference type="SAM" id="Phobius"/>
    </source>
</evidence>
<feature type="transmembrane region" description="Helical" evidence="1">
    <location>
        <begin position="98"/>
        <end position="114"/>
    </location>
</feature>
<comment type="caution">
    <text evidence="2">The sequence shown here is derived from an EMBL/GenBank/DDBJ whole genome shotgun (WGS) entry which is preliminary data.</text>
</comment>
<proteinExistence type="predicted"/>
<keyword evidence="1" id="KW-0812">Transmembrane</keyword>
<dbReference type="AlphaFoldDB" id="A0A7W7VCC9"/>
<dbReference type="EMBL" id="JACHJQ010000001">
    <property type="protein sequence ID" value="MBB4904872.1"/>
    <property type="molecule type" value="Genomic_DNA"/>
</dbReference>
<dbReference type="Proteomes" id="UP000520767">
    <property type="component" value="Unassembled WGS sequence"/>
</dbReference>
<evidence type="ECO:0008006" key="4">
    <source>
        <dbReference type="Google" id="ProtNLM"/>
    </source>
</evidence>
<protein>
    <recommendedName>
        <fullName evidence="4">DoxX family protein</fullName>
    </recommendedName>
</protein>
<evidence type="ECO:0000313" key="2">
    <source>
        <dbReference type="EMBL" id="MBB4904872.1"/>
    </source>
</evidence>
<reference evidence="2 3" key="1">
    <citation type="submission" date="2020-08" db="EMBL/GenBank/DDBJ databases">
        <title>Genomic Encyclopedia of Type Strains, Phase III (KMG-III): the genomes of soil and plant-associated and newly described type strains.</title>
        <authorList>
            <person name="Whitman W."/>
        </authorList>
    </citation>
    <scope>NUCLEOTIDE SEQUENCE [LARGE SCALE GENOMIC DNA]</scope>
    <source>
        <strain evidence="2 3">CECT 8960</strain>
    </source>
</reference>
<name>A0A7W7VCC9_9PSEU</name>
<keyword evidence="1" id="KW-0472">Membrane</keyword>